<feature type="compositionally biased region" description="Basic residues" evidence="1">
    <location>
        <begin position="138"/>
        <end position="148"/>
    </location>
</feature>
<feature type="compositionally biased region" description="Basic and acidic residues" evidence="1">
    <location>
        <begin position="303"/>
        <end position="323"/>
    </location>
</feature>
<feature type="compositionally biased region" description="Basic and acidic residues" evidence="1">
    <location>
        <begin position="149"/>
        <end position="160"/>
    </location>
</feature>
<feature type="compositionally biased region" description="Basic and acidic residues" evidence="1">
    <location>
        <begin position="417"/>
        <end position="429"/>
    </location>
</feature>
<protein>
    <submittedName>
        <fullName evidence="2">Unannotated protein</fullName>
    </submittedName>
</protein>
<feature type="compositionally biased region" description="Basic and acidic residues" evidence="1">
    <location>
        <begin position="80"/>
        <end position="123"/>
    </location>
</feature>
<feature type="compositionally biased region" description="Acidic residues" evidence="1">
    <location>
        <begin position="444"/>
        <end position="453"/>
    </location>
</feature>
<proteinExistence type="predicted"/>
<feature type="compositionally biased region" description="Low complexity" evidence="1">
    <location>
        <begin position="11"/>
        <end position="21"/>
    </location>
</feature>
<feature type="compositionally biased region" description="Basic and acidic residues" evidence="1">
    <location>
        <begin position="338"/>
        <end position="360"/>
    </location>
</feature>
<sequence length="500" mass="54195">MRAAPGGTGPGRAAARRVVQPPEERARRDRRQQRDGDERREDPVVEDARRAADLEDHELRQAAGVQEDPERGGRPGPVPREPRSDGDPAELRERRGDEQDEQLGHPVERQARQVDGEPRRQEEHGDEEQAGAGEHPGPRLRRPARHAVPRAEHAEREGADRGVQPDAVRGEGGEQQTGEEDRGGGPAGREGHVRIRAGGSVGPGTPASVVTGRLVDVGPRRRGPRWGGGPQQRDDRRPQDVPQRERIRGDEEQELGQRSAARPVRADDDGQRGPGDEVGDRGDGHRRAADLAAQQAGVAQDAGEDRERGDREGDGDERGERGPWHGLAAHGRVVRPQRQRDERPDGGGHEDRPRRQRPDPAARAAQEPGVALPADAEEEEDQAQLADVPQPLARVVGEQRAGQVGPEEPEQAGAQRDAGEDLADHRRLAEPGGEPPRVPRGDEDQQDVGDDDQERGRGAGEGEDGGHGHPGRRRSRACRGLPRRYGSAGGAGRGARPRRG</sequence>
<evidence type="ECO:0000256" key="1">
    <source>
        <dbReference type="SAM" id="MobiDB-lite"/>
    </source>
</evidence>
<feature type="compositionally biased region" description="Gly residues" evidence="1">
    <location>
        <begin position="1"/>
        <end position="10"/>
    </location>
</feature>
<dbReference type="AlphaFoldDB" id="A0A6J7KXC4"/>
<feature type="region of interest" description="Disordered" evidence="1">
    <location>
        <begin position="1"/>
        <end position="500"/>
    </location>
</feature>
<feature type="compositionally biased region" description="Basic and acidic residues" evidence="1">
    <location>
        <begin position="179"/>
        <end position="193"/>
    </location>
</feature>
<feature type="compositionally biased region" description="Basic and acidic residues" evidence="1">
    <location>
        <begin position="454"/>
        <end position="467"/>
    </location>
</feature>
<reference evidence="2" key="1">
    <citation type="submission" date="2020-05" db="EMBL/GenBank/DDBJ databases">
        <authorList>
            <person name="Chiriac C."/>
            <person name="Salcher M."/>
            <person name="Ghai R."/>
            <person name="Kavagutti S V."/>
        </authorList>
    </citation>
    <scope>NUCLEOTIDE SEQUENCE</scope>
</reference>
<dbReference type="EMBL" id="CAFBMK010000476">
    <property type="protein sequence ID" value="CAB4960377.1"/>
    <property type="molecule type" value="Genomic_DNA"/>
</dbReference>
<organism evidence="2">
    <name type="scientific">freshwater metagenome</name>
    <dbReference type="NCBI Taxonomy" id="449393"/>
    <lineage>
        <taxon>unclassified sequences</taxon>
        <taxon>metagenomes</taxon>
        <taxon>ecological metagenomes</taxon>
    </lineage>
</organism>
<feature type="compositionally biased region" description="Low complexity" evidence="1">
    <location>
        <begin position="290"/>
        <end position="301"/>
    </location>
</feature>
<accession>A0A6J7KXC4</accession>
<gene>
    <name evidence="2" type="ORF">UFOPK3564_04023</name>
</gene>
<evidence type="ECO:0000313" key="2">
    <source>
        <dbReference type="EMBL" id="CAB4960377.1"/>
    </source>
</evidence>
<name>A0A6J7KXC4_9ZZZZ</name>
<feature type="compositionally biased region" description="Basic and acidic residues" evidence="1">
    <location>
        <begin position="264"/>
        <end position="289"/>
    </location>
</feature>
<feature type="compositionally biased region" description="Low complexity" evidence="1">
    <location>
        <begin position="361"/>
        <end position="374"/>
    </location>
</feature>
<feature type="compositionally biased region" description="Basic and acidic residues" evidence="1">
    <location>
        <begin position="22"/>
        <end position="60"/>
    </location>
</feature>
<feature type="compositionally biased region" description="Basic and acidic residues" evidence="1">
    <location>
        <begin position="232"/>
        <end position="250"/>
    </location>
</feature>